<dbReference type="InterPro" id="IPR032711">
    <property type="entry name" value="SoxY"/>
</dbReference>
<dbReference type="Gene3D" id="2.60.40.2470">
    <property type="entry name" value="SoxY domain"/>
    <property type="match status" value="1"/>
</dbReference>
<dbReference type="InterPro" id="IPR038162">
    <property type="entry name" value="SoxY_sf"/>
</dbReference>
<organism evidence="2 3">
    <name type="scientific">Hyphomicrobium album</name>
    <dbReference type="NCBI Taxonomy" id="2665159"/>
    <lineage>
        <taxon>Bacteria</taxon>
        <taxon>Pseudomonadati</taxon>
        <taxon>Pseudomonadota</taxon>
        <taxon>Alphaproteobacteria</taxon>
        <taxon>Hyphomicrobiales</taxon>
        <taxon>Hyphomicrobiaceae</taxon>
        <taxon>Hyphomicrobium</taxon>
    </lineage>
</organism>
<dbReference type="EMBL" id="WMBQ01000001">
    <property type="protein sequence ID" value="MTD92815.1"/>
    <property type="molecule type" value="Genomic_DNA"/>
</dbReference>
<evidence type="ECO:0000313" key="2">
    <source>
        <dbReference type="EMBL" id="MTD92815.1"/>
    </source>
</evidence>
<dbReference type="Pfam" id="PF13501">
    <property type="entry name" value="SoxY"/>
    <property type="match status" value="1"/>
</dbReference>
<comment type="caution">
    <text evidence="2">The sequence shown here is derived from an EMBL/GenBank/DDBJ whole genome shotgun (WGS) entry which is preliminary data.</text>
</comment>
<keyword evidence="3" id="KW-1185">Reference proteome</keyword>
<dbReference type="RefSeq" id="WP_154737405.1">
    <property type="nucleotide sequence ID" value="NZ_WMBQ01000001.1"/>
</dbReference>
<accession>A0A6I3KBL9</accession>
<dbReference type="Proteomes" id="UP000440694">
    <property type="component" value="Unassembled WGS sequence"/>
</dbReference>
<feature type="domain" description="Ig-like SoxY" evidence="1">
    <location>
        <begin position="38"/>
        <end position="146"/>
    </location>
</feature>
<dbReference type="AlphaFoldDB" id="A0A6I3KBL9"/>
<gene>
    <name evidence="2" type="ORF">GIW81_00530</name>
</gene>
<protein>
    <submittedName>
        <fullName evidence="2">Thiosulfate oxidation carrier protein SoxY</fullName>
    </submittedName>
</protein>
<dbReference type="InterPro" id="IPR016568">
    <property type="entry name" value="Sulphur_oxidation_SoxY"/>
</dbReference>
<proteinExistence type="predicted"/>
<dbReference type="PIRSF" id="PIRSF010312">
    <property type="entry name" value="Sulphur_oxidation_SoxY"/>
    <property type="match status" value="1"/>
</dbReference>
<sequence>MLTAGAATLLMARVDSLRAAAPEDVATESAEFKAAFDALVGKSAPQSSGLTFDLPDQVENGDYVPVALAVDSPMTAESNVRAVHILSTANPRAAVATFRFTLLSGKAQVTSRMRLAKTQDVVAVAELSDGRILVTRRKVSVKVGGCGI</sequence>
<evidence type="ECO:0000313" key="3">
    <source>
        <dbReference type="Proteomes" id="UP000440694"/>
    </source>
</evidence>
<reference evidence="2 3" key="1">
    <citation type="submission" date="2019-11" db="EMBL/GenBank/DDBJ databases">
        <title>Identification of a novel strain.</title>
        <authorList>
            <person name="Xu Q."/>
            <person name="Wang G."/>
        </authorList>
    </citation>
    <scope>NUCLEOTIDE SEQUENCE [LARGE SCALE GENOMIC DNA]</scope>
    <source>
        <strain evidence="3">xq</strain>
    </source>
</reference>
<evidence type="ECO:0000259" key="1">
    <source>
        <dbReference type="Pfam" id="PF13501"/>
    </source>
</evidence>
<name>A0A6I3KBL9_9HYPH</name>